<organism evidence="2 3">
    <name type="scientific">Paenibacillus albiflavus</name>
    <dbReference type="NCBI Taxonomy" id="2545760"/>
    <lineage>
        <taxon>Bacteria</taxon>
        <taxon>Bacillati</taxon>
        <taxon>Bacillota</taxon>
        <taxon>Bacilli</taxon>
        <taxon>Bacillales</taxon>
        <taxon>Paenibacillaceae</taxon>
        <taxon>Paenibacillus</taxon>
    </lineage>
</organism>
<dbReference type="InterPro" id="IPR005562">
    <property type="entry name" value="SpoVA"/>
</dbReference>
<name>A0A4R4EG17_9BACL</name>
<evidence type="ECO:0000313" key="3">
    <source>
        <dbReference type="Proteomes" id="UP000295418"/>
    </source>
</evidence>
<protein>
    <submittedName>
        <fullName evidence="2">Stage V sporulation protein AC</fullName>
    </submittedName>
</protein>
<feature type="transmembrane region" description="Helical" evidence="1">
    <location>
        <begin position="70"/>
        <end position="86"/>
    </location>
</feature>
<keyword evidence="1" id="KW-0812">Transmembrane</keyword>
<dbReference type="AlphaFoldDB" id="A0A4R4EG17"/>
<dbReference type="Pfam" id="PF03862">
    <property type="entry name" value="SpoVAC_SpoVAEB"/>
    <property type="match status" value="1"/>
</dbReference>
<dbReference type="EMBL" id="SKFG01000010">
    <property type="protein sequence ID" value="TCZ77058.1"/>
    <property type="molecule type" value="Genomic_DNA"/>
</dbReference>
<feature type="transmembrane region" description="Helical" evidence="1">
    <location>
        <begin position="131"/>
        <end position="153"/>
    </location>
</feature>
<sequence>MVTNSKSKITKTQQQYQDLAKKNEPQRPVFRNCILAFLVGGFICEIGQFLTLMFTKWFGFTKEAASNPTVASLVLISVILTSFGLYDKIAQWAGAGTAVPVTGFANSMCSAALEHRSEGFVLGVGGNMFKLAGSVIVFGAVAAFFVGIFQLLFGTPGGH</sequence>
<reference evidence="2 3" key="1">
    <citation type="submission" date="2019-03" db="EMBL/GenBank/DDBJ databases">
        <authorList>
            <person name="Kim M.K.M."/>
        </authorList>
    </citation>
    <scope>NUCLEOTIDE SEQUENCE [LARGE SCALE GENOMIC DNA]</scope>
    <source>
        <strain evidence="2 3">18JY21-1</strain>
    </source>
</reference>
<keyword evidence="1" id="KW-0472">Membrane</keyword>
<dbReference type="NCBIfam" id="TIGR02838">
    <property type="entry name" value="spore_V_AC"/>
    <property type="match status" value="1"/>
</dbReference>
<feature type="transmembrane region" description="Helical" evidence="1">
    <location>
        <begin position="29"/>
        <end position="50"/>
    </location>
</feature>
<dbReference type="PANTHER" id="PTHR38450:SF1">
    <property type="entry name" value="STAGE V SPORULATION PROTEIN AC"/>
    <property type="match status" value="1"/>
</dbReference>
<dbReference type="InterPro" id="IPR014203">
    <property type="entry name" value="Spore_V_AC"/>
</dbReference>
<evidence type="ECO:0000313" key="2">
    <source>
        <dbReference type="EMBL" id="TCZ77058.1"/>
    </source>
</evidence>
<accession>A0A4R4EG17</accession>
<keyword evidence="1" id="KW-1133">Transmembrane helix</keyword>
<gene>
    <name evidence="2" type="primary">spoVAC</name>
    <name evidence="2" type="ORF">E0485_11350</name>
</gene>
<dbReference type="Proteomes" id="UP000295418">
    <property type="component" value="Unassembled WGS sequence"/>
</dbReference>
<dbReference type="RefSeq" id="WP_132418158.1">
    <property type="nucleotide sequence ID" value="NZ_SKFG01000010.1"/>
</dbReference>
<comment type="caution">
    <text evidence="2">The sequence shown here is derived from an EMBL/GenBank/DDBJ whole genome shotgun (WGS) entry which is preliminary data.</text>
</comment>
<evidence type="ECO:0000256" key="1">
    <source>
        <dbReference type="SAM" id="Phobius"/>
    </source>
</evidence>
<dbReference type="PANTHER" id="PTHR38450">
    <property type="entry name" value="STAGE V SPORULATION PROTEIN AC-RELATED"/>
    <property type="match status" value="1"/>
</dbReference>
<dbReference type="OrthoDB" id="9797988at2"/>
<proteinExistence type="predicted"/>
<keyword evidence="3" id="KW-1185">Reference proteome</keyword>